<dbReference type="SUPFAM" id="SSF53448">
    <property type="entry name" value="Nucleotide-diphospho-sugar transferases"/>
    <property type="match status" value="1"/>
</dbReference>
<dbReference type="EC" id="2.7.7.68" evidence="1"/>
<evidence type="ECO:0000313" key="2">
    <source>
        <dbReference type="Proteomes" id="UP000184608"/>
    </source>
</evidence>
<dbReference type="RefSeq" id="WP_073602858.1">
    <property type="nucleotide sequence ID" value="NZ_FQXZ01000011.1"/>
</dbReference>
<protein>
    <submittedName>
        <fullName evidence="1">2-phospho-L-lactate guanylyltransferase</fullName>
        <ecNumber evidence="1">2.7.7.68</ecNumber>
    </submittedName>
</protein>
<keyword evidence="1" id="KW-0548">Nucleotidyltransferase</keyword>
<dbReference type="STRING" id="1216006.VA7868_01094"/>
<dbReference type="Pfam" id="PF09837">
    <property type="entry name" value="DUF2064"/>
    <property type="match status" value="1"/>
</dbReference>
<dbReference type="Proteomes" id="UP000184608">
    <property type="component" value="Unassembled WGS sequence"/>
</dbReference>
<reference evidence="1 2" key="1">
    <citation type="submission" date="2016-11" db="EMBL/GenBank/DDBJ databases">
        <authorList>
            <person name="Jaros S."/>
            <person name="Januszkiewicz K."/>
            <person name="Wedrychowicz H."/>
        </authorList>
    </citation>
    <scope>NUCLEOTIDE SEQUENCE [LARGE SCALE GENOMIC DNA]</scope>
    <source>
        <strain evidence="1 2">CECT 7868</strain>
    </source>
</reference>
<dbReference type="PANTHER" id="PTHR36529">
    <property type="entry name" value="SLL1095 PROTEIN"/>
    <property type="match status" value="1"/>
</dbReference>
<organism evidence="1 2">
    <name type="scientific">Vibrio aerogenes CECT 7868</name>
    <dbReference type="NCBI Taxonomy" id="1216006"/>
    <lineage>
        <taxon>Bacteria</taxon>
        <taxon>Pseudomonadati</taxon>
        <taxon>Pseudomonadota</taxon>
        <taxon>Gammaproteobacteria</taxon>
        <taxon>Vibrionales</taxon>
        <taxon>Vibrionaceae</taxon>
        <taxon>Vibrio</taxon>
    </lineage>
</organism>
<dbReference type="GO" id="GO:0043814">
    <property type="term" value="F:phospholactate guanylyltransferase activity"/>
    <property type="evidence" value="ECO:0007669"/>
    <property type="project" value="UniProtKB-EC"/>
</dbReference>
<gene>
    <name evidence="1" type="primary">cofC</name>
    <name evidence="1" type="ORF">VA7868_01094</name>
</gene>
<dbReference type="Gene3D" id="3.90.550.10">
    <property type="entry name" value="Spore Coat Polysaccharide Biosynthesis Protein SpsA, Chain A"/>
    <property type="match status" value="1"/>
</dbReference>
<dbReference type="AlphaFoldDB" id="A0A1M5XCU9"/>
<name>A0A1M5XCU9_9VIBR</name>
<keyword evidence="2" id="KW-1185">Reference proteome</keyword>
<evidence type="ECO:0000313" key="1">
    <source>
        <dbReference type="EMBL" id="SHH97559.1"/>
    </source>
</evidence>
<sequence>MNSVRIILVAKAPLPGLAKTRLAPALGKDGAAKLALKLLQHSVNEAVAADTGPVELYVSPSVADPVWDGLNVPGCVQWSQQPDGDLGERLAAVAQRVTGQQEAVLLMGTDCPGLTASVLRDAALALTDDDACLVPVSDGGYALLGLKQYLPSVFTDMPWSTSQVAELTIQRILAAGRSLKILPELHDIDEPADLQWLPSDWD</sequence>
<keyword evidence="1" id="KW-0808">Transferase</keyword>
<proteinExistence type="predicted"/>
<dbReference type="EMBL" id="FQXZ01000011">
    <property type="protein sequence ID" value="SHH97559.1"/>
    <property type="molecule type" value="Genomic_DNA"/>
</dbReference>
<dbReference type="InterPro" id="IPR029044">
    <property type="entry name" value="Nucleotide-diphossugar_trans"/>
</dbReference>
<dbReference type="NCBIfam" id="TIGR04282">
    <property type="entry name" value="glyco_like_cofC"/>
    <property type="match status" value="1"/>
</dbReference>
<dbReference type="OrthoDB" id="9798250at2"/>
<dbReference type="PANTHER" id="PTHR36529:SF1">
    <property type="entry name" value="GLYCOSYLTRANSFERASE"/>
    <property type="match status" value="1"/>
</dbReference>
<dbReference type="InterPro" id="IPR018641">
    <property type="entry name" value="Trfase_1_rSAM/seldom-assoc"/>
</dbReference>
<accession>A0A1M5XCU9</accession>